<keyword evidence="2 4" id="KW-0238">DNA-binding</keyword>
<name>A0A164M5A3_9NOCA</name>
<dbReference type="SUPFAM" id="SSF46689">
    <property type="entry name" value="Homeodomain-like"/>
    <property type="match status" value="1"/>
</dbReference>
<dbReference type="InterPro" id="IPR036271">
    <property type="entry name" value="Tet_transcr_reg_TetR-rel_C_sf"/>
</dbReference>
<comment type="caution">
    <text evidence="6">The sequence shown here is derived from an EMBL/GenBank/DDBJ whole genome shotgun (WGS) entry which is preliminary data.</text>
</comment>
<dbReference type="RefSeq" id="WP_067589623.1">
    <property type="nucleotide sequence ID" value="NZ_JABMCZ010000004.1"/>
</dbReference>
<accession>A0A164M5A3</accession>
<dbReference type="InterPro" id="IPR023772">
    <property type="entry name" value="DNA-bd_HTH_TetR-type_CS"/>
</dbReference>
<sequence>MRSENGPDGQRRSFIEEARRRQIIAAAVEVISEVGYQGASLARIAKRAGISKGVISYHFEGKDDLMTQLVIQLYVSGGEFVGPAVGKATGARAKMLAYLDANLTFLDDNRDYVTALTEVVLSLRNPDGSLRFASSEGEGDIINPLIEILRDGQSAGEFGEFDPIMMAKAMRDTIDGAAGRFIREQDWDMRKYSAEVCRIFDLATRKEKDR</sequence>
<dbReference type="PRINTS" id="PR00455">
    <property type="entry name" value="HTHTETR"/>
</dbReference>
<dbReference type="PROSITE" id="PS01081">
    <property type="entry name" value="HTH_TETR_1"/>
    <property type="match status" value="1"/>
</dbReference>
<dbReference type="GO" id="GO:0003700">
    <property type="term" value="F:DNA-binding transcription factor activity"/>
    <property type="evidence" value="ECO:0007669"/>
    <property type="project" value="TreeGrafter"/>
</dbReference>
<gene>
    <name evidence="6" type="ORF">AWN90_30475</name>
</gene>
<dbReference type="InterPro" id="IPR009057">
    <property type="entry name" value="Homeodomain-like_sf"/>
</dbReference>
<protein>
    <submittedName>
        <fullName evidence="6">TetR family transcriptional regulator</fullName>
    </submittedName>
</protein>
<proteinExistence type="predicted"/>
<feature type="DNA-binding region" description="H-T-H motif" evidence="4">
    <location>
        <begin position="40"/>
        <end position="59"/>
    </location>
</feature>
<dbReference type="PANTHER" id="PTHR30055">
    <property type="entry name" value="HTH-TYPE TRANSCRIPTIONAL REGULATOR RUTR"/>
    <property type="match status" value="1"/>
</dbReference>
<dbReference type="EMBL" id="LWGR01000007">
    <property type="protein sequence ID" value="KZM73051.1"/>
    <property type="molecule type" value="Genomic_DNA"/>
</dbReference>
<evidence type="ECO:0000313" key="6">
    <source>
        <dbReference type="EMBL" id="KZM73051.1"/>
    </source>
</evidence>
<dbReference type="Proteomes" id="UP000076512">
    <property type="component" value="Unassembled WGS sequence"/>
</dbReference>
<keyword evidence="7" id="KW-1185">Reference proteome</keyword>
<dbReference type="Pfam" id="PF00440">
    <property type="entry name" value="TetR_N"/>
    <property type="match status" value="1"/>
</dbReference>
<dbReference type="GO" id="GO:0000976">
    <property type="term" value="F:transcription cis-regulatory region binding"/>
    <property type="evidence" value="ECO:0007669"/>
    <property type="project" value="TreeGrafter"/>
</dbReference>
<keyword evidence="3" id="KW-0804">Transcription</keyword>
<dbReference type="OrthoDB" id="9806334at2"/>
<dbReference type="InterPro" id="IPR001647">
    <property type="entry name" value="HTH_TetR"/>
</dbReference>
<dbReference type="PROSITE" id="PS50977">
    <property type="entry name" value="HTH_TETR_2"/>
    <property type="match status" value="1"/>
</dbReference>
<evidence type="ECO:0000256" key="1">
    <source>
        <dbReference type="ARBA" id="ARBA00023015"/>
    </source>
</evidence>
<feature type="domain" description="HTH tetR-type" evidence="5">
    <location>
        <begin position="17"/>
        <end position="77"/>
    </location>
</feature>
<evidence type="ECO:0000259" key="5">
    <source>
        <dbReference type="PROSITE" id="PS50977"/>
    </source>
</evidence>
<dbReference type="AlphaFoldDB" id="A0A164M5A3"/>
<dbReference type="SUPFAM" id="SSF48498">
    <property type="entry name" value="Tetracyclin repressor-like, C-terminal domain"/>
    <property type="match status" value="1"/>
</dbReference>
<evidence type="ECO:0000256" key="2">
    <source>
        <dbReference type="ARBA" id="ARBA00023125"/>
    </source>
</evidence>
<dbReference type="Gene3D" id="1.10.357.10">
    <property type="entry name" value="Tetracycline Repressor, domain 2"/>
    <property type="match status" value="1"/>
</dbReference>
<reference evidence="6 7" key="1">
    <citation type="submission" date="2016-04" db="EMBL/GenBank/DDBJ databases">
        <authorList>
            <person name="Evans L.H."/>
            <person name="Alamgir A."/>
            <person name="Owens N."/>
            <person name="Weber N.D."/>
            <person name="Virtaneva K."/>
            <person name="Barbian K."/>
            <person name="Babar A."/>
            <person name="Rosenke K."/>
        </authorList>
    </citation>
    <scope>NUCLEOTIDE SEQUENCE [LARGE SCALE GENOMIC DNA]</scope>
    <source>
        <strain evidence="6 7">IFM 0406</strain>
    </source>
</reference>
<evidence type="ECO:0000256" key="4">
    <source>
        <dbReference type="PROSITE-ProRule" id="PRU00335"/>
    </source>
</evidence>
<organism evidence="6 7">
    <name type="scientific">Nocardia terpenica</name>
    <dbReference type="NCBI Taxonomy" id="455432"/>
    <lineage>
        <taxon>Bacteria</taxon>
        <taxon>Bacillati</taxon>
        <taxon>Actinomycetota</taxon>
        <taxon>Actinomycetes</taxon>
        <taxon>Mycobacteriales</taxon>
        <taxon>Nocardiaceae</taxon>
        <taxon>Nocardia</taxon>
    </lineage>
</organism>
<evidence type="ECO:0000313" key="7">
    <source>
        <dbReference type="Proteomes" id="UP000076512"/>
    </source>
</evidence>
<dbReference type="PANTHER" id="PTHR30055:SF234">
    <property type="entry name" value="HTH-TYPE TRANSCRIPTIONAL REGULATOR BETI"/>
    <property type="match status" value="1"/>
</dbReference>
<keyword evidence="1" id="KW-0805">Transcription regulation</keyword>
<dbReference type="Gene3D" id="1.10.10.60">
    <property type="entry name" value="Homeodomain-like"/>
    <property type="match status" value="1"/>
</dbReference>
<evidence type="ECO:0000256" key="3">
    <source>
        <dbReference type="ARBA" id="ARBA00023163"/>
    </source>
</evidence>
<dbReference type="InterPro" id="IPR050109">
    <property type="entry name" value="HTH-type_TetR-like_transc_reg"/>
</dbReference>
<dbReference type="STRING" id="455432.AWN90_30475"/>